<keyword evidence="2" id="KW-1185">Reference proteome</keyword>
<protein>
    <submittedName>
        <fullName evidence="1">Uncharacterized protein</fullName>
    </submittedName>
</protein>
<dbReference type="EMBL" id="AZAC01000078">
    <property type="protein sequence ID" value="KIX11030.1"/>
    <property type="molecule type" value="Genomic_DNA"/>
</dbReference>
<reference evidence="1 2" key="1">
    <citation type="submission" date="2013-11" db="EMBL/GenBank/DDBJ databases">
        <title>Metagenomic analysis of a methanogenic consortium involved in long chain n-alkane degradation.</title>
        <authorList>
            <person name="Davidova I.A."/>
            <person name="Callaghan A.V."/>
            <person name="Wawrik B."/>
            <person name="Pruitt S."/>
            <person name="Marks C."/>
            <person name="Duncan K.E."/>
            <person name="Suflita J.M."/>
        </authorList>
    </citation>
    <scope>NUCLEOTIDE SEQUENCE [LARGE SCALE GENOMIC DNA]</scope>
    <source>
        <strain evidence="1 2">SPR</strain>
    </source>
</reference>
<accession>A0A0D2JNI1</accession>
<dbReference type="Proteomes" id="UP000032233">
    <property type="component" value="Unassembled WGS sequence"/>
</dbReference>
<evidence type="ECO:0000313" key="2">
    <source>
        <dbReference type="Proteomes" id="UP000032233"/>
    </source>
</evidence>
<evidence type="ECO:0000313" key="1">
    <source>
        <dbReference type="EMBL" id="KIX11030.1"/>
    </source>
</evidence>
<name>A0A0D2JNI1_9BACT</name>
<comment type="caution">
    <text evidence="1">The sequence shown here is derived from an EMBL/GenBank/DDBJ whole genome shotgun (WGS) entry which is preliminary data.</text>
</comment>
<proteinExistence type="predicted"/>
<sequence length="50" mass="5871">MEIELIMEGMEIIIREERAEKELKAQESCDPRLNNTFGVLMTFLLNSKKQ</sequence>
<gene>
    <name evidence="1" type="ORF">X474_27395</name>
</gene>
<dbReference type="InParanoid" id="A0A0D2JNI1"/>
<dbReference type="AlphaFoldDB" id="A0A0D2JNI1"/>
<organism evidence="1 2">
    <name type="scientific">Dethiosulfatarculus sandiegensis</name>
    <dbReference type="NCBI Taxonomy" id="1429043"/>
    <lineage>
        <taxon>Bacteria</taxon>
        <taxon>Pseudomonadati</taxon>
        <taxon>Thermodesulfobacteriota</taxon>
        <taxon>Desulfarculia</taxon>
        <taxon>Desulfarculales</taxon>
        <taxon>Desulfarculaceae</taxon>
        <taxon>Dethiosulfatarculus</taxon>
    </lineage>
</organism>